<accession>A0ABQ1WVD6</accession>
<feature type="transmembrane region" description="Helical" evidence="1">
    <location>
        <begin position="53"/>
        <end position="72"/>
    </location>
</feature>
<keyword evidence="1" id="KW-0472">Membrane</keyword>
<dbReference type="Proteomes" id="UP000605733">
    <property type="component" value="Unassembled WGS sequence"/>
</dbReference>
<sequence length="73" mass="8635">MATSKEKMSNKEYELILGILCLILSFILLYIEIKDWLQIDKKDYMRKSYKIEIITGAAIFMITGITGIYRYFK</sequence>
<keyword evidence="1" id="KW-1133">Transmembrane helix</keyword>
<gene>
    <name evidence="2" type="ORF">GCM10011532_33020</name>
</gene>
<evidence type="ECO:0000313" key="2">
    <source>
        <dbReference type="EMBL" id="GGG46527.1"/>
    </source>
</evidence>
<reference evidence="3" key="1">
    <citation type="journal article" date="2019" name="Int. J. Syst. Evol. Microbiol.">
        <title>The Global Catalogue of Microorganisms (GCM) 10K type strain sequencing project: providing services to taxonomists for standard genome sequencing and annotation.</title>
        <authorList>
            <consortium name="The Broad Institute Genomics Platform"/>
            <consortium name="The Broad Institute Genome Sequencing Center for Infectious Disease"/>
            <person name="Wu L."/>
            <person name="Ma J."/>
        </authorList>
    </citation>
    <scope>NUCLEOTIDE SEQUENCE [LARGE SCALE GENOMIC DNA]</scope>
    <source>
        <strain evidence="3">CGMCC 1.15422</strain>
    </source>
</reference>
<comment type="caution">
    <text evidence="2">The sequence shown here is derived from an EMBL/GenBank/DDBJ whole genome shotgun (WGS) entry which is preliminary data.</text>
</comment>
<name>A0ABQ1WVD6_9FLAO</name>
<proteinExistence type="predicted"/>
<feature type="transmembrane region" description="Helical" evidence="1">
    <location>
        <begin position="15"/>
        <end position="33"/>
    </location>
</feature>
<evidence type="ECO:0000256" key="1">
    <source>
        <dbReference type="SAM" id="Phobius"/>
    </source>
</evidence>
<evidence type="ECO:0000313" key="3">
    <source>
        <dbReference type="Proteomes" id="UP000605733"/>
    </source>
</evidence>
<protein>
    <submittedName>
        <fullName evidence="2">Uncharacterized protein</fullName>
    </submittedName>
</protein>
<keyword evidence="1" id="KW-0812">Transmembrane</keyword>
<dbReference type="EMBL" id="BMIX01000015">
    <property type="protein sequence ID" value="GGG46527.1"/>
    <property type="molecule type" value="Genomic_DNA"/>
</dbReference>
<keyword evidence="3" id="KW-1185">Reference proteome</keyword>
<organism evidence="2 3">
    <name type="scientific">Christiangramia forsetii</name>
    <dbReference type="NCBI Taxonomy" id="411153"/>
    <lineage>
        <taxon>Bacteria</taxon>
        <taxon>Pseudomonadati</taxon>
        <taxon>Bacteroidota</taxon>
        <taxon>Flavobacteriia</taxon>
        <taxon>Flavobacteriales</taxon>
        <taxon>Flavobacteriaceae</taxon>
        <taxon>Christiangramia</taxon>
    </lineage>
</organism>